<dbReference type="Proteomes" id="UP000429607">
    <property type="component" value="Unassembled WGS sequence"/>
</dbReference>
<dbReference type="EMBL" id="QXFV01000802">
    <property type="protein sequence ID" value="KAE9025659.1"/>
    <property type="molecule type" value="Genomic_DNA"/>
</dbReference>
<comment type="caution">
    <text evidence="1">The sequence shown here is derived from an EMBL/GenBank/DDBJ whole genome shotgun (WGS) entry which is preliminary data.</text>
</comment>
<name>A0A6A3M1G4_9STRA</name>
<evidence type="ECO:0000313" key="2">
    <source>
        <dbReference type="Proteomes" id="UP000429607"/>
    </source>
</evidence>
<evidence type="ECO:0000313" key="1">
    <source>
        <dbReference type="EMBL" id="KAE9025659.1"/>
    </source>
</evidence>
<reference evidence="1 2" key="1">
    <citation type="submission" date="2018-09" db="EMBL/GenBank/DDBJ databases">
        <title>Genomic investigation of the strawberry pathogen Phytophthora fragariae indicates pathogenicity is determined by transcriptional variation in three key races.</title>
        <authorList>
            <person name="Adams T.M."/>
            <person name="Armitage A.D."/>
            <person name="Sobczyk M.K."/>
            <person name="Bates H.J."/>
            <person name="Dunwell J.M."/>
            <person name="Nellist C.F."/>
            <person name="Harrison R.J."/>
        </authorList>
    </citation>
    <scope>NUCLEOTIDE SEQUENCE [LARGE SCALE GENOMIC DNA]</scope>
    <source>
        <strain evidence="1 2">SCRP249</strain>
    </source>
</reference>
<accession>A0A6A3M1G4</accession>
<proteinExistence type="predicted"/>
<dbReference type="AlphaFoldDB" id="A0A6A3M1G4"/>
<gene>
    <name evidence="1" type="ORF">PR001_g12372</name>
</gene>
<organism evidence="1 2">
    <name type="scientific">Phytophthora rubi</name>
    <dbReference type="NCBI Taxonomy" id="129364"/>
    <lineage>
        <taxon>Eukaryota</taxon>
        <taxon>Sar</taxon>
        <taxon>Stramenopiles</taxon>
        <taxon>Oomycota</taxon>
        <taxon>Peronosporomycetes</taxon>
        <taxon>Peronosporales</taxon>
        <taxon>Peronosporaceae</taxon>
        <taxon>Phytophthora</taxon>
    </lineage>
</organism>
<protein>
    <submittedName>
        <fullName evidence="1">Uncharacterized protein</fullName>
    </submittedName>
</protein>
<sequence>MIARNLRSKTCMTEIIRQLPPQLKCRLSVMSGELLTICRDKVPGHGFIFMIADGYDILHGHIKRVFDTTNDLT</sequence>